<comment type="caution">
    <text evidence="10">The sequence shown here is derived from an EMBL/GenBank/DDBJ whole genome shotgun (WGS) entry which is preliminary data.</text>
</comment>
<dbReference type="EMBL" id="ADBJ01000031">
    <property type="protein sequence ID" value="EFA80467.1"/>
    <property type="molecule type" value="Genomic_DNA"/>
</dbReference>
<evidence type="ECO:0000259" key="9">
    <source>
        <dbReference type="PROSITE" id="PS50026"/>
    </source>
</evidence>
<dbReference type="InterPro" id="IPR026823">
    <property type="entry name" value="cEGF"/>
</dbReference>
<comment type="subcellular location">
    <subcellularLocation>
        <location evidence="1">Secreted</location>
    </subcellularLocation>
</comment>
<dbReference type="SMART" id="SM00181">
    <property type="entry name" value="EGF"/>
    <property type="match status" value="9"/>
</dbReference>
<evidence type="ECO:0000256" key="2">
    <source>
        <dbReference type="ARBA" id="ARBA00022525"/>
    </source>
</evidence>
<dbReference type="InterPro" id="IPR049883">
    <property type="entry name" value="NOTCH1_EGF-like"/>
</dbReference>
<proteinExistence type="predicted"/>
<feature type="domain" description="EGF-like" evidence="9">
    <location>
        <begin position="197"/>
        <end position="240"/>
    </location>
</feature>
<feature type="compositionally biased region" description="Low complexity" evidence="8">
    <location>
        <begin position="598"/>
        <end position="620"/>
    </location>
</feature>
<evidence type="ECO:0000256" key="8">
    <source>
        <dbReference type="SAM" id="MobiDB-lite"/>
    </source>
</evidence>
<dbReference type="GO" id="GO:0005509">
    <property type="term" value="F:calcium ion binding"/>
    <property type="evidence" value="ECO:0007669"/>
    <property type="project" value="InterPro"/>
</dbReference>
<dbReference type="STRING" id="670386.D3BEY6"/>
<keyword evidence="4" id="KW-0677">Repeat</keyword>
<dbReference type="Pfam" id="PF12662">
    <property type="entry name" value="cEGF"/>
    <property type="match status" value="1"/>
</dbReference>
<keyword evidence="6" id="KW-0325">Glycoprotein</keyword>
<dbReference type="SUPFAM" id="SSF57196">
    <property type="entry name" value="EGF/Laminin"/>
    <property type="match status" value="3"/>
</dbReference>
<feature type="region of interest" description="Disordered" evidence="8">
    <location>
        <begin position="598"/>
        <end position="624"/>
    </location>
</feature>
<accession>D3BEY6</accession>
<dbReference type="InterPro" id="IPR000742">
    <property type="entry name" value="EGF"/>
</dbReference>
<dbReference type="Proteomes" id="UP000001396">
    <property type="component" value="Unassembled WGS sequence"/>
</dbReference>
<feature type="domain" description="EGF-like" evidence="9">
    <location>
        <begin position="283"/>
        <end position="324"/>
    </location>
</feature>
<dbReference type="PROSITE" id="PS01186">
    <property type="entry name" value="EGF_2"/>
    <property type="match status" value="3"/>
</dbReference>
<dbReference type="Pfam" id="PF07645">
    <property type="entry name" value="EGF_CA"/>
    <property type="match status" value="6"/>
</dbReference>
<feature type="domain" description="EGF-like" evidence="9">
    <location>
        <begin position="372"/>
        <end position="416"/>
    </location>
</feature>
<dbReference type="SMART" id="SM00179">
    <property type="entry name" value="EGF_CA"/>
    <property type="match status" value="8"/>
</dbReference>
<dbReference type="InParanoid" id="D3BEY6"/>
<sequence length="649" mass="71152">MSRLFEIVVSQCPPNYLFDLAKGCYKSDSITSFKITLFKNYAALRRNLSKLQPSFPGLELVSDPANPVTVNVTNGNIPITFCKDHGEDQGWLVNDYPWSGPCINGDYNSYNLTFKATQAQSFFGFFQCSNGSRVYAGMWDSPTAGSEICPNAKVQNQYAIYIGAFQCGNCNTGTCNQLTNRCECISSAYSGNFCETYTNPCTPNKCVDPSATCVESFDSNAYRCFCPSGYVYNKNTSKCDDVNECDQNPTICGTGHCRNEIGTFTCYCDQGYTYDPQTMSCVDTNECQVNPNICVDVNATCVNDNPPTFYTCNCASGYQYIQAQHACEDIDECNSITPPVCGEALCVNTAPGYKCTCPNGFKFDTDTMKCVDINECEVTPDICGTGNNAKCVNEIPFYECVCPYGYSYNRQNKTCNDIDECQDNPTICGTASCNNTKGSYECLCNNGFEFNNDSKICQDINECRVSPTICGEGHCQNDDGSYHCTCDDGYQFENATKKCLDIDECTTLEPIQTCGNTNTTECKNIPGSFKCECVIKNGYSYNSTVQECEDIDECVETPTICGNEAKCNNSIGSYECTCENNFRYDSVNKVCVDPNAPSTTTPSSTTSTPSSTTSTPSSTTDGLNESSIISSPKYLLLSTLIILLSFIIL</sequence>
<dbReference type="InterPro" id="IPR000152">
    <property type="entry name" value="EGF-type_Asp/Asn_hydroxyl_site"/>
</dbReference>
<dbReference type="InterPro" id="IPR009030">
    <property type="entry name" value="Growth_fac_rcpt_cys_sf"/>
</dbReference>
<name>D3BEY6_HETP5</name>
<evidence type="ECO:0000256" key="5">
    <source>
        <dbReference type="ARBA" id="ARBA00023157"/>
    </source>
</evidence>
<evidence type="ECO:0000313" key="11">
    <source>
        <dbReference type="Proteomes" id="UP000001396"/>
    </source>
</evidence>
<dbReference type="AlphaFoldDB" id="D3BEY6"/>
<dbReference type="PROSITE" id="PS50026">
    <property type="entry name" value="EGF_3"/>
    <property type="match status" value="6"/>
</dbReference>
<dbReference type="PANTHER" id="PTHR24040:SF16">
    <property type="entry name" value="FIBRILLIN-2-LIKE PROTEIN"/>
    <property type="match status" value="1"/>
</dbReference>
<dbReference type="SUPFAM" id="SSF57184">
    <property type="entry name" value="Growth factor receptor domain"/>
    <property type="match status" value="2"/>
</dbReference>
<dbReference type="InterPro" id="IPR001881">
    <property type="entry name" value="EGF-like_Ca-bd_dom"/>
</dbReference>
<dbReference type="PROSITE" id="PS01187">
    <property type="entry name" value="EGF_CA"/>
    <property type="match status" value="3"/>
</dbReference>
<dbReference type="GO" id="GO:0005576">
    <property type="term" value="C:extracellular region"/>
    <property type="evidence" value="ECO:0007669"/>
    <property type="project" value="UniProtKB-SubCell"/>
</dbReference>
<dbReference type="PROSITE" id="PS00010">
    <property type="entry name" value="ASX_HYDROXYL"/>
    <property type="match status" value="6"/>
</dbReference>
<keyword evidence="2" id="KW-0964">Secreted</keyword>
<evidence type="ECO:0000256" key="7">
    <source>
        <dbReference type="PROSITE-ProRule" id="PRU00076"/>
    </source>
</evidence>
<keyword evidence="11" id="KW-1185">Reference proteome</keyword>
<dbReference type="FunFam" id="2.10.25.10:FF:000119">
    <property type="entry name" value="vitamin K-dependent protein S"/>
    <property type="match status" value="1"/>
</dbReference>
<comment type="caution">
    <text evidence="7">Lacks conserved residue(s) required for the propagation of feature annotation.</text>
</comment>
<evidence type="ECO:0000256" key="4">
    <source>
        <dbReference type="ARBA" id="ARBA00022737"/>
    </source>
</evidence>
<dbReference type="OMA" id="QNAACAN"/>
<dbReference type="GeneID" id="31362783"/>
<dbReference type="PANTHER" id="PTHR24040">
    <property type="entry name" value="LAMININ G-LIKE DOMAIN-CONTAINING PROTEIN"/>
    <property type="match status" value="1"/>
</dbReference>
<dbReference type="RefSeq" id="XP_020432587.1">
    <property type="nucleotide sequence ID" value="XM_020578139.1"/>
</dbReference>
<feature type="domain" description="EGF-like" evidence="9">
    <location>
        <begin position="459"/>
        <end position="496"/>
    </location>
</feature>
<gene>
    <name evidence="10" type="ORF">PPL_07302</name>
</gene>
<keyword evidence="3 7" id="KW-0245">EGF-like domain</keyword>
<evidence type="ECO:0000313" key="10">
    <source>
        <dbReference type="EMBL" id="EFA80467.1"/>
    </source>
</evidence>
<evidence type="ECO:0000256" key="3">
    <source>
        <dbReference type="ARBA" id="ARBA00022536"/>
    </source>
</evidence>
<keyword evidence="5 7" id="KW-1015">Disulfide bond</keyword>
<dbReference type="InterPro" id="IPR051145">
    <property type="entry name" value="GAS-SHBG-PROS"/>
</dbReference>
<dbReference type="FunFam" id="2.10.25.10:FF:000002">
    <property type="entry name" value="Latent-transforming growth factor beta-binding protein 3"/>
    <property type="match status" value="2"/>
</dbReference>
<feature type="domain" description="EGF-like" evidence="9">
    <location>
        <begin position="550"/>
        <end position="592"/>
    </location>
</feature>
<dbReference type="FunFam" id="2.10.25.10:FF:000003">
    <property type="entry name" value="fibrillin-1 isoform X1"/>
    <property type="match status" value="1"/>
</dbReference>
<organism evidence="10 11">
    <name type="scientific">Heterostelium pallidum (strain ATCC 26659 / Pp 5 / PN500)</name>
    <name type="common">Cellular slime mold</name>
    <name type="synonym">Polysphondylium pallidum</name>
    <dbReference type="NCBI Taxonomy" id="670386"/>
    <lineage>
        <taxon>Eukaryota</taxon>
        <taxon>Amoebozoa</taxon>
        <taxon>Evosea</taxon>
        <taxon>Eumycetozoa</taxon>
        <taxon>Dictyostelia</taxon>
        <taxon>Acytosteliales</taxon>
        <taxon>Acytosteliaceae</taxon>
        <taxon>Heterostelium</taxon>
    </lineage>
</organism>
<protein>
    <recommendedName>
        <fullName evidence="9">EGF-like domain-containing protein</fullName>
    </recommendedName>
</protein>
<dbReference type="Gene3D" id="2.10.25.10">
    <property type="entry name" value="Laminin"/>
    <property type="match status" value="9"/>
</dbReference>
<dbReference type="CDD" id="cd00054">
    <property type="entry name" value="EGF_CA"/>
    <property type="match status" value="2"/>
</dbReference>
<feature type="domain" description="EGF-like" evidence="9">
    <location>
        <begin position="417"/>
        <end position="458"/>
    </location>
</feature>
<reference evidence="10 11" key="1">
    <citation type="journal article" date="2011" name="Genome Res.">
        <title>Phylogeny-wide analysis of social amoeba genomes highlights ancient origins for complex intercellular communication.</title>
        <authorList>
            <person name="Heidel A.J."/>
            <person name="Lawal H.M."/>
            <person name="Felder M."/>
            <person name="Schilde C."/>
            <person name="Helps N.R."/>
            <person name="Tunggal B."/>
            <person name="Rivero F."/>
            <person name="John U."/>
            <person name="Schleicher M."/>
            <person name="Eichinger L."/>
            <person name="Platzer M."/>
            <person name="Noegel A.A."/>
            <person name="Schaap P."/>
            <person name="Gloeckner G."/>
        </authorList>
    </citation>
    <scope>NUCLEOTIDE SEQUENCE [LARGE SCALE GENOMIC DNA]</scope>
    <source>
        <strain evidence="11">ATCC 26659 / Pp 5 / PN500</strain>
    </source>
</reference>
<feature type="disulfide bond" evidence="7">
    <location>
        <begin position="383"/>
        <end position="400"/>
    </location>
</feature>
<dbReference type="InterPro" id="IPR018097">
    <property type="entry name" value="EGF_Ca-bd_CS"/>
</dbReference>
<evidence type="ECO:0000256" key="6">
    <source>
        <dbReference type="ARBA" id="ARBA00023180"/>
    </source>
</evidence>
<evidence type="ECO:0000256" key="1">
    <source>
        <dbReference type="ARBA" id="ARBA00004613"/>
    </source>
</evidence>